<dbReference type="SUPFAM" id="SSF51445">
    <property type="entry name" value="(Trans)glycosidases"/>
    <property type="match status" value="1"/>
</dbReference>
<evidence type="ECO:0000256" key="10">
    <source>
        <dbReference type="RuleBase" id="RU000489"/>
    </source>
</evidence>
<dbReference type="PROSITE" id="PS01095">
    <property type="entry name" value="GH18_1"/>
    <property type="match status" value="1"/>
</dbReference>
<dbReference type="Proteomes" id="UP001280121">
    <property type="component" value="Unassembled WGS sequence"/>
</dbReference>
<evidence type="ECO:0000313" key="12">
    <source>
        <dbReference type="EMBL" id="KAK2650164.1"/>
    </source>
</evidence>
<feature type="domain" description="GH18" evidence="11">
    <location>
        <begin position="14"/>
        <end position="276"/>
    </location>
</feature>
<gene>
    <name evidence="12" type="ORF">Ddye_017653</name>
</gene>
<reference evidence="12" key="1">
    <citation type="journal article" date="2023" name="Plant J.">
        <title>Genome sequences and population genomics provide insights into the demographic history, inbreeding, and mutation load of two 'living fossil' tree species of Dipteronia.</title>
        <authorList>
            <person name="Feng Y."/>
            <person name="Comes H.P."/>
            <person name="Chen J."/>
            <person name="Zhu S."/>
            <person name="Lu R."/>
            <person name="Zhang X."/>
            <person name="Li P."/>
            <person name="Qiu J."/>
            <person name="Olsen K.M."/>
            <person name="Qiu Y."/>
        </authorList>
    </citation>
    <scope>NUCLEOTIDE SEQUENCE</scope>
    <source>
        <strain evidence="12">KIB01</strain>
    </source>
</reference>
<dbReference type="PROSITE" id="PS51910">
    <property type="entry name" value="GH18_2"/>
    <property type="match status" value="1"/>
</dbReference>
<dbReference type="PANTHER" id="PTHR45708:SF67">
    <property type="entry name" value="CHITINASE"/>
    <property type="match status" value="1"/>
</dbReference>
<keyword evidence="5" id="KW-1015">Disulfide bond</keyword>
<dbReference type="FunFam" id="3.20.20.80:FF:000015">
    <property type="entry name" value="Acidic endochitinase SE2"/>
    <property type="match status" value="1"/>
</dbReference>
<dbReference type="InterPro" id="IPR017853">
    <property type="entry name" value="GH"/>
</dbReference>
<dbReference type="GO" id="GO:0008843">
    <property type="term" value="F:endochitinase activity"/>
    <property type="evidence" value="ECO:0007669"/>
    <property type="project" value="UniProtKB-EC"/>
</dbReference>
<dbReference type="GO" id="GO:0006032">
    <property type="term" value="P:chitin catabolic process"/>
    <property type="evidence" value="ECO:0007669"/>
    <property type="project" value="UniProtKB-KW"/>
</dbReference>
<dbReference type="EC" id="3.2.1.14" evidence="2"/>
<keyword evidence="7 10" id="KW-0326">Glycosidase</keyword>
<name>A0AAD9U9Z1_9ROSI</name>
<keyword evidence="8" id="KW-0624">Polysaccharide degradation</keyword>
<dbReference type="GO" id="GO:0005576">
    <property type="term" value="C:extracellular region"/>
    <property type="evidence" value="ECO:0007669"/>
    <property type="project" value="TreeGrafter"/>
</dbReference>
<evidence type="ECO:0000256" key="6">
    <source>
        <dbReference type="ARBA" id="ARBA00023277"/>
    </source>
</evidence>
<protein>
    <recommendedName>
        <fullName evidence="2">chitinase</fullName>
        <ecNumber evidence="2">3.2.1.14</ecNumber>
    </recommendedName>
</protein>
<proteinExistence type="inferred from homology"/>
<dbReference type="InterPro" id="IPR001579">
    <property type="entry name" value="Glyco_hydro_18_chit_AS"/>
</dbReference>
<comment type="catalytic activity">
    <reaction evidence="1">
        <text>Random endo-hydrolysis of N-acetyl-beta-D-glucosaminide (1-&gt;4)-beta-linkages in chitin and chitodextrins.</text>
        <dbReference type="EC" id="3.2.1.14"/>
    </reaction>
</comment>
<organism evidence="12 13">
    <name type="scientific">Dipteronia dyeriana</name>
    <dbReference type="NCBI Taxonomy" id="168575"/>
    <lineage>
        <taxon>Eukaryota</taxon>
        <taxon>Viridiplantae</taxon>
        <taxon>Streptophyta</taxon>
        <taxon>Embryophyta</taxon>
        <taxon>Tracheophyta</taxon>
        <taxon>Spermatophyta</taxon>
        <taxon>Magnoliopsida</taxon>
        <taxon>eudicotyledons</taxon>
        <taxon>Gunneridae</taxon>
        <taxon>Pentapetalae</taxon>
        <taxon>rosids</taxon>
        <taxon>malvids</taxon>
        <taxon>Sapindales</taxon>
        <taxon>Sapindaceae</taxon>
        <taxon>Hippocastanoideae</taxon>
        <taxon>Acereae</taxon>
        <taxon>Dipteronia</taxon>
    </lineage>
</organism>
<evidence type="ECO:0000256" key="7">
    <source>
        <dbReference type="ARBA" id="ARBA00023295"/>
    </source>
</evidence>
<dbReference type="InterPro" id="IPR001223">
    <property type="entry name" value="Glyco_hydro18_cat"/>
</dbReference>
<evidence type="ECO:0000259" key="11">
    <source>
        <dbReference type="PROSITE" id="PS51910"/>
    </source>
</evidence>
<dbReference type="GO" id="GO:0000272">
    <property type="term" value="P:polysaccharide catabolic process"/>
    <property type="evidence" value="ECO:0007669"/>
    <property type="project" value="UniProtKB-KW"/>
</dbReference>
<keyword evidence="4" id="KW-0146">Chitin degradation</keyword>
<keyword evidence="6" id="KW-0119">Carbohydrate metabolism</keyword>
<dbReference type="InterPro" id="IPR045321">
    <property type="entry name" value="Cts1-like"/>
</dbReference>
<dbReference type="Pfam" id="PF00704">
    <property type="entry name" value="Glyco_hydro_18"/>
    <property type="match status" value="1"/>
</dbReference>
<keyword evidence="3 10" id="KW-0378">Hydrolase</keyword>
<dbReference type="CDD" id="cd02877">
    <property type="entry name" value="GH18_hevamine_XipI_class_III"/>
    <property type="match status" value="1"/>
</dbReference>
<accession>A0AAD9U9Z1</accession>
<evidence type="ECO:0000256" key="2">
    <source>
        <dbReference type="ARBA" id="ARBA00012729"/>
    </source>
</evidence>
<dbReference type="PANTHER" id="PTHR45708">
    <property type="entry name" value="ENDOCHITINASE"/>
    <property type="match status" value="1"/>
</dbReference>
<sequence length="339" mass="38065">MEQMDFKADKFYVVRLPAFRVVAGDGYVPTNVLIVREEISNISEIVTIAFLSTFGNGQTPRVNLAGHCEPASNGCQKLSNNIKNCQNKGIKVMLLIGGGACSYSLSSADDARSVAEYLWNNFLGGKSNSRPLGDVVLDGIDFDIEKGGKKVYLTATPQCPFPDQWLNGVLSTGLFDYVWIQFYNNPPCEYISSNPNKFKNSWNQWTSSIKADKFYVGLLASREAAGDGYVPTNVLISKELPFVKSNSKYGGIMLWDKYNDDQSGYSSKVKNNGDFFKNKNRKHTQIVVIIRLNRSSWFHCRWKSGLEETMEDLLEADEEWQMQSARGMSNEAADQRELI</sequence>
<evidence type="ECO:0000256" key="9">
    <source>
        <dbReference type="ARBA" id="ARBA00025727"/>
    </source>
</evidence>
<evidence type="ECO:0000313" key="13">
    <source>
        <dbReference type="Proteomes" id="UP001280121"/>
    </source>
</evidence>
<keyword evidence="13" id="KW-1185">Reference proteome</keyword>
<evidence type="ECO:0000256" key="4">
    <source>
        <dbReference type="ARBA" id="ARBA00023024"/>
    </source>
</evidence>
<evidence type="ECO:0000256" key="8">
    <source>
        <dbReference type="ARBA" id="ARBA00023326"/>
    </source>
</evidence>
<dbReference type="InterPro" id="IPR050542">
    <property type="entry name" value="Glycosyl_Hydrlase18_Chitinase"/>
</dbReference>
<evidence type="ECO:0000256" key="5">
    <source>
        <dbReference type="ARBA" id="ARBA00023157"/>
    </source>
</evidence>
<dbReference type="Gene3D" id="3.20.20.80">
    <property type="entry name" value="Glycosidases"/>
    <property type="match status" value="2"/>
</dbReference>
<dbReference type="AlphaFoldDB" id="A0AAD9U9Z1"/>
<evidence type="ECO:0000256" key="3">
    <source>
        <dbReference type="ARBA" id="ARBA00022801"/>
    </source>
</evidence>
<dbReference type="EMBL" id="JANJYI010000005">
    <property type="protein sequence ID" value="KAK2650164.1"/>
    <property type="molecule type" value="Genomic_DNA"/>
</dbReference>
<comment type="caution">
    <text evidence="12">The sequence shown here is derived from an EMBL/GenBank/DDBJ whole genome shotgun (WGS) entry which is preliminary data.</text>
</comment>
<comment type="similarity">
    <text evidence="9">Belongs to the glycosyl hydrolase 18 family. Chitinase class III subfamily.</text>
</comment>
<evidence type="ECO:0000256" key="1">
    <source>
        <dbReference type="ARBA" id="ARBA00000822"/>
    </source>
</evidence>